<evidence type="ECO:0000313" key="2">
    <source>
        <dbReference type="Proteomes" id="UP000324091"/>
    </source>
</evidence>
<accession>A0A5C6MK10</accession>
<evidence type="ECO:0000313" key="1">
    <source>
        <dbReference type="EMBL" id="TWW55139.1"/>
    </source>
</evidence>
<dbReference type="AlphaFoldDB" id="A0A5C6MK10"/>
<keyword evidence="2" id="KW-1185">Reference proteome</keyword>
<dbReference type="EMBL" id="RHFK02000022">
    <property type="protein sequence ID" value="TWW55139.1"/>
    <property type="molecule type" value="Genomic_DNA"/>
</dbReference>
<proteinExistence type="predicted"/>
<reference evidence="1 2" key="1">
    <citation type="submission" date="2019-04" db="EMBL/GenBank/DDBJ databases">
        <title>Chromosome genome assembly for Takifugu flavidus.</title>
        <authorList>
            <person name="Xiao S."/>
        </authorList>
    </citation>
    <scope>NUCLEOTIDE SEQUENCE [LARGE SCALE GENOMIC DNA]</scope>
    <source>
        <strain evidence="1">HTHZ2018</strain>
        <tissue evidence="1">Muscle</tissue>
    </source>
</reference>
<comment type="caution">
    <text evidence="1">The sequence shown here is derived from an EMBL/GenBank/DDBJ whole genome shotgun (WGS) entry which is preliminary data.</text>
</comment>
<gene>
    <name evidence="1" type="ORF">D4764_09G0001880</name>
</gene>
<protein>
    <submittedName>
        <fullName evidence="1">Uncharacterized protein</fullName>
    </submittedName>
</protein>
<name>A0A5C6MK10_9TELE</name>
<dbReference type="Proteomes" id="UP000324091">
    <property type="component" value="Chromosome 9"/>
</dbReference>
<sequence>MEYSSCPAPIETQGGALEAFSCNHHWETSPPASLLRVGQTRRASPPPVHNVLSWGALVGLKN</sequence>
<organism evidence="1 2">
    <name type="scientific">Takifugu flavidus</name>
    <name type="common">sansaifugu</name>
    <dbReference type="NCBI Taxonomy" id="433684"/>
    <lineage>
        <taxon>Eukaryota</taxon>
        <taxon>Metazoa</taxon>
        <taxon>Chordata</taxon>
        <taxon>Craniata</taxon>
        <taxon>Vertebrata</taxon>
        <taxon>Euteleostomi</taxon>
        <taxon>Actinopterygii</taxon>
        <taxon>Neopterygii</taxon>
        <taxon>Teleostei</taxon>
        <taxon>Neoteleostei</taxon>
        <taxon>Acanthomorphata</taxon>
        <taxon>Eupercaria</taxon>
        <taxon>Tetraodontiformes</taxon>
        <taxon>Tetradontoidea</taxon>
        <taxon>Tetraodontidae</taxon>
        <taxon>Takifugu</taxon>
    </lineage>
</organism>